<dbReference type="GO" id="GO:0070336">
    <property type="term" value="F:flap-structured DNA binding"/>
    <property type="evidence" value="ECO:0007669"/>
    <property type="project" value="TreeGrafter"/>
</dbReference>
<evidence type="ECO:0000259" key="1">
    <source>
        <dbReference type="Pfam" id="PF09159"/>
    </source>
</evidence>
<dbReference type="GO" id="GO:0004520">
    <property type="term" value="F:DNA endonuclease activity"/>
    <property type="evidence" value="ECO:0007669"/>
    <property type="project" value="TreeGrafter"/>
</dbReference>
<comment type="caution">
    <text evidence="2">The sequence shown here is derived from an EMBL/GenBank/DDBJ whole genome shotgun (WGS) entry which is preliminary data.</text>
</comment>
<dbReference type="CDD" id="cd16963">
    <property type="entry name" value="CCE1"/>
    <property type="match status" value="1"/>
</dbReference>
<dbReference type="InterPro" id="IPR036397">
    <property type="entry name" value="RNaseH_sf"/>
</dbReference>
<organism evidence="2 3">
    <name type="scientific">Elsinoe australis</name>
    <dbReference type="NCBI Taxonomy" id="40998"/>
    <lineage>
        <taxon>Eukaryota</taxon>
        <taxon>Fungi</taxon>
        <taxon>Dikarya</taxon>
        <taxon>Ascomycota</taxon>
        <taxon>Pezizomycotina</taxon>
        <taxon>Dothideomycetes</taxon>
        <taxon>Dothideomycetidae</taxon>
        <taxon>Myriangiales</taxon>
        <taxon>Elsinoaceae</taxon>
        <taxon>Elsinoe</taxon>
    </lineage>
</organism>
<protein>
    <recommendedName>
        <fullName evidence="1">Mitochondrial resolvase Ydc2 catalytic domain-containing protein</fullName>
    </recommendedName>
</protein>
<evidence type="ECO:0000313" key="3">
    <source>
        <dbReference type="Proteomes" id="UP000243723"/>
    </source>
</evidence>
<dbReference type="SUPFAM" id="SSF53098">
    <property type="entry name" value="Ribonuclease H-like"/>
    <property type="match status" value="1"/>
</dbReference>
<dbReference type="OrthoDB" id="5552842at2759"/>
<dbReference type="InterPro" id="IPR012337">
    <property type="entry name" value="RNaseH-like_sf"/>
</dbReference>
<dbReference type="PANTHER" id="PTHR28072">
    <property type="entry name" value="CRUCIFORM CUTTING ENDONUCLEASE 1, MITOCHONDRIAL-RELATED"/>
    <property type="match status" value="1"/>
</dbReference>
<dbReference type="Gene3D" id="3.30.420.10">
    <property type="entry name" value="Ribonuclease H-like superfamily/Ribonuclease H"/>
    <property type="match status" value="1"/>
</dbReference>
<dbReference type="GO" id="GO:0000403">
    <property type="term" value="F:Y-form DNA binding"/>
    <property type="evidence" value="ECO:0007669"/>
    <property type="project" value="TreeGrafter"/>
</dbReference>
<dbReference type="Proteomes" id="UP000243723">
    <property type="component" value="Unassembled WGS sequence"/>
</dbReference>
<dbReference type="GO" id="GO:0005739">
    <property type="term" value="C:mitochondrion"/>
    <property type="evidence" value="ECO:0007669"/>
    <property type="project" value="TreeGrafter"/>
</dbReference>
<dbReference type="PANTHER" id="PTHR28072:SF1">
    <property type="entry name" value="CRUCIFORM CUTTING ENDONUCLEASE 1, MITOCHONDRIAL-RELATED"/>
    <property type="match status" value="1"/>
</dbReference>
<dbReference type="GO" id="GO:0000402">
    <property type="term" value="F:crossed form four-way junction DNA binding"/>
    <property type="evidence" value="ECO:0007669"/>
    <property type="project" value="TreeGrafter"/>
</dbReference>
<keyword evidence="3" id="KW-1185">Reference proteome</keyword>
<name>A0A2P7YF00_9PEZI</name>
<dbReference type="AlphaFoldDB" id="A0A2P7YF00"/>
<evidence type="ECO:0000313" key="2">
    <source>
        <dbReference type="EMBL" id="PSK34528.1"/>
    </source>
</evidence>
<accession>A0A2P7YF00</accession>
<gene>
    <name evidence="2" type="ORF">B9Z65_8854</name>
</gene>
<sequence length="356" mass="39610">MSKSRSWITPLKQLSRRGHAASEHLTALQAWQLKHLARNTGATPGAKKSSTAHDILSCLDATDSQGTYKSVDMGVKNLAVCVVQPSQLNRSKTTSAYFRLLHWERSDILTGSTTTAEPDDSLDLAEEQPEHIPNAYSPSNLAPHAARMAYRLATSHNPSHILIERQRFRSMGGAAVQEWTLRVNSLEAMLYASLETMKQDRDRNDIRIDQASSACPEVVEMSPARIAAFWNGRGNNWNLDEEGIEILIPDKSSNPAKQVSQLEEALKRGMEKSEKISLVRNWLQTGALDVQHSLQPLATAFMQTGRARKLDGDLIISKKDDLADCVVQGITYALWQRNRRTLHNHLFGLPAVQKAA</sequence>
<dbReference type="Pfam" id="PF09159">
    <property type="entry name" value="Ydc2-catalyt"/>
    <property type="match status" value="1"/>
</dbReference>
<proteinExistence type="predicted"/>
<feature type="domain" description="Mitochondrial resolvase Ydc2 catalytic" evidence="1">
    <location>
        <begin position="70"/>
        <end position="342"/>
    </location>
</feature>
<dbReference type="InterPro" id="IPR015242">
    <property type="entry name" value="Ydc2_cat"/>
</dbReference>
<dbReference type="InterPro" id="IPR039197">
    <property type="entry name" value="Mrs1/Cce1"/>
</dbReference>
<reference evidence="2 3" key="1">
    <citation type="submission" date="2017-05" db="EMBL/GenBank/DDBJ databases">
        <title>Draft genome sequence of Elsinoe australis.</title>
        <authorList>
            <person name="Cheng Q."/>
        </authorList>
    </citation>
    <scope>NUCLEOTIDE SEQUENCE [LARGE SCALE GENOMIC DNA]</scope>
    <source>
        <strain evidence="2 3">NL1</strain>
    </source>
</reference>
<dbReference type="STRING" id="40998.A0A2P7YF00"/>
<dbReference type="EMBL" id="NHZQ01000447">
    <property type="protein sequence ID" value="PSK34528.1"/>
    <property type="molecule type" value="Genomic_DNA"/>
</dbReference>